<evidence type="ECO:0000256" key="1">
    <source>
        <dbReference type="SAM" id="MobiDB-lite"/>
    </source>
</evidence>
<feature type="region of interest" description="Disordered" evidence="1">
    <location>
        <begin position="66"/>
        <end position="97"/>
    </location>
</feature>
<dbReference type="Proteomes" id="UP000006548">
    <property type="component" value="Chromosome 1"/>
</dbReference>
<keyword evidence="3" id="KW-0812">Transmembrane</keyword>
<name>A0A1P8ANR6_ARATH</name>
<dbReference type="AlphaFoldDB" id="A0A1P8ANR6"/>
<evidence type="ECO:0000313" key="4">
    <source>
        <dbReference type="Proteomes" id="UP000006548"/>
    </source>
</evidence>
<dbReference type="RefSeq" id="NP_001320748.1">
    <property type="nucleotide sequence ID" value="NM_001334212.1"/>
</dbReference>
<evidence type="ECO:0000313" key="5">
    <source>
        <dbReference type="TAIR" id="AT1G65510"/>
    </source>
</evidence>
<dbReference type="GeneID" id="842863"/>
<dbReference type="InParanoid" id="A0A1P8ANR6"/>
<evidence type="ECO:0000313" key="2">
    <source>
        <dbReference type="Araport" id="AT1G65510"/>
    </source>
</evidence>
<organism evidence="3 4">
    <name type="scientific">Arabidopsis thaliana</name>
    <name type="common">Mouse-ear cress</name>
    <dbReference type="NCBI Taxonomy" id="3702"/>
    <lineage>
        <taxon>Eukaryota</taxon>
        <taxon>Viridiplantae</taxon>
        <taxon>Streptophyta</taxon>
        <taxon>Embryophyta</taxon>
        <taxon>Tracheophyta</taxon>
        <taxon>Spermatophyta</taxon>
        <taxon>Magnoliopsida</taxon>
        <taxon>eudicotyledons</taxon>
        <taxon>Gunneridae</taxon>
        <taxon>Pentapetalae</taxon>
        <taxon>rosids</taxon>
        <taxon>malvids</taxon>
        <taxon>Brassicales</taxon>
        <taxon>Brassicaceae</taxon>
        <taxon>Camelineae</taxon>
        <taxon>Arabidopsis</taxon>
    </lineage>
</organism>
<feature type="region of interest" description="Disordered" evidence="1">
    <location>
        <begin position="1"/>
        <end position="21"/>
    </location>
</feature>
<keyword evidence="4" id="KW-1185">Reference proteome</keyword>
<accession>A0A1P8ANR6</accession>
<evidence type="ECO:0000313" key="3">
    <source>
        <dbReference type="EMBL" id="ANM58302.1"/>
    </source>
</evidence>
<dbReference type="EMBL" id="CP002684">
    <property type="protein sequence ID" value="ANM58302.1"/>
    <property type="molecule type" value="Genomic_DNA"/>
</dbReference>
<keyword evidence="3" id="KW-0472">Membrane</keyword>
<reference evidence="4" key="2">
    <citation type="journal article" date="2017" name="Plant J.">
        <title>Araport11: a complete reannotation of the Arabidopsis thaliana reference genome.</title>
        <authorList>
            <person name="Cheng C.Y."/>
            <person name="Krishnakumar V."/>
            <person name="Chan A.P."/>
            <person name="Thibaud-Nissen F."/>
            <person name="Schobel S."/>
            <person name="Town C.D."/>
        </authorList>
    </citation>
    <scope>GENOME REANNOTATION</scope>
    <source>
        <strain evidence="4">cv. Columbia</strain>
    </source>
</reference>
<dbReference type="Araport" id="AT1G65510"/>
<reference evidence="3 4" key="1">
    <citation type="journal article" date="2000" name="Nature">
        <title>Sequence and analysis of chromosome 1 of the plant Arabidopsis thaliana.</title>
        <authorList>
            <person name="Theologis A."/>
            <person name="Ecker J.R."/>
            <person name="Palm C.J."/>
            <person name="Federspiel N.A."/>
            <person name="Kaul S."/>
            <person name="White O."/>
            <person name="Alonso J."/>
            <person name="Altafi H."/>
            <person name="Araujo R."/>
            <person name="Bowman C.L."/>
            <person name="Brooks S.Y."/>
            <person name="Buehler E."/>
            <person name="Chan A."/>
            <person name="Chao Q."/>
            <person name="Chen H."/>
            <person name="Cheuk R.F."/>
            <person name="Chin C.W."/>
            <person name="Chung M.K."/>
            <person name="Conn L."/>
            <person name="Conway A.B."/>
            <person name="Conway A.R."/>
            <person name="Creasy T.H."/>
            <person name="Dewar K."/>
            <person name="Dunn P."/>
            <person name="Etgu P."/>
            <person name="Feldblyum T.V."/>
            <person name="Feng J."/>
            <person name="Fong B."/>
            <person name="Fujii C.Y."/>
            <person name="Gill J.E."/>
            <person name="Goldsmith A.D."/>
            <person name="Haas B."/>
            <person name="Hansen N.F."/>
            <person name="Hughes B."/>
            <person name="Huizar L."/>
            <person name="Hunter J.L."/>
            <person name="Jenkins J."/>
            <person name="Johnson-Hopson C."/>
            <person name="Khan S."/>
            <person name="Khaykin E."/>
            <person name="Kim C.J."/>
            <person name="Koo H.L."/>
            <person name="Kremenetskaia I."/>
            <person name="Kurtz D.B."/>
            <person name="Kwan A."/>
            <person name="Lam B."/>
            <person name="Langin-Hooper S."/>
            <person name="Lee A."/>
            <person name="Lee J.M."/>
            <person name="Lenz C.A."/>
            <person name="Li J.H."/>
            <person name="Li Y."/>
            <person name="Lin X."/>
            <person name="Liu S.X."/>
            <person name="Liu Z.A."/>
            <person name="Luros J.S."/>
            <person name="Maiti R."/>
            <person name="Marziali A."/>
            <person name="Militscher J."/>
            <person name="Miranda M."/>
            <person name="Nguyen M."/>
            <person name="Nierman W.C."/>
            <person name="Osborne B.I."/>
            <person name="Pai G."/>
            <person name="Peterson J."/>
            <person name="Pham P.K."/>
            <person name="Rizzo M."/>
            <person name="Rooney T."/>
            <person name="Rowley D."/>
            <person name="Sakano H."/>
            <person name="Salzberg S.L."/>
            <person name="Schwartz J.R."/>
            <person name="Shinn P."/>
            <person name="Southwick A.M."/>
            <person name="Sun H."/>
            <person name="Tallon L.J."/>
            <person name="Tambunga G."/>
            <person name="Toriumi M.J."/>
            <person name="Town C.D."/>
            <person name="Utterback T."/>
            <person name="Van Aken S."/>
            <person name="Vaysberg M."/>
            <person name="Vysotskaia V.S."/>
            <person name="Walker M."/>
            <person name="Wu D."/>
            <person name="Yu G."/>
            <person name="Fraser C.M."/>
            <person name="Venter J.C."/>
            <person name="Davis R.W."/>
        </authorList>
    </citation>
    <scope>NUCLEOTIDE SEQUENCE [LARGE SCALE GENOMIC DNA]</scope>
    <source>
        <strain evidence="4">cv. Columbia</strain>
    </source>
</reference>
<sequence length="97" mass="10665">MLVNRDQIRSNRDEKKKMGSKTSTNMVALLLSLLILIFTLSSQVKVVEATSRKLANGRPIVWTPASRSCGASHASWKKNNGPCKRPPRTAPASYNSP</sequence>
<protein>
    <submittedName>
        <fullName evidence="3">Transmembrane protein</fullName>
    </submittedName>
</protein>
<proteinExistence type="predicted"/>
<dbReference type="TAIR" id="AT1G65510">
    <property type="gene designation" value="STMP7"/>
</dbReference>
<dbReference type="STRING" id="3702.A0A1P8ANR6"/>
<dbReference type="SMR" id="A0A1P8ANR6"/>
<feature type="compositionally biased region" description="Basic and acidic residues" evidence="1">
    <location>
        <begin position="1"/>
        <end position="17"/>
    </location>
</feature>
<dbReference type="ExpressionAtlas" id="A0A1P8ANR6">
    <property type="expression patterns" value="baseline and differential"/>
</dbReference>
<gene>
    <name evidence="5" type="primary">STMP7</name>
    <name evidence="2 3" type="ordered locus">At1g65510</name>
    <name evidence="3" type="ORF">F5I14.24</name>
    <name evidence="3" type="ORF">F5I14_24</name>
</gene>